<dbReference type="AlphaFoldDB" id="F6DAR5"/>
<evidence type="ECO:0000313" key="6">
    <source>
        <dbReference type="EMBL" id="AEG31158.1"/>
    </source>
</evidence>
<dbReference type="Pfam" id="PF00126">
    <property type="entry name" value="HTH_1"/>
    <property type="match status" value="1"/>
</dbReference>
<dbReference type="InterPro" id="IPR005119">
    <property type="entry name" value="LysR_subst-bd"/>
</dbReference>
<dbReference type="HOGENOM" id="CLU_039613_6_0_6"/>
<organism evidence="6 7">
    <name type="scientific">Thiomicrospira cyclica (strain DSM 14477 / JCM 11371 / ALM1)</name>
    <name type="common">Thioalkalimicrobium cyclicum</name>
    <dbReference type="NCBI Taxonomy" id="717773"/>
    <lineage>
        <taxon>Bacteria</taxon>
        <taxon>Pseudomonadati</taxon>
        <taxon>Pseudomonadota</taxon>
        <taxon>Gammaproteobacteria</taxon>
        <taxon>Thiotrichales</taxon>
        <taxon>Piscirickettsiaceae</taxon>
        <taxon>Thiomicrospira</taxon>
    </lineage>
</organism>
<dbReference type="eggNOG" id="COG0583">
    <property type="taxonomic scope" value="Bacteria"/>
</dbReference>
<protein>
    <submittedName>
        <fullName evidence="6">Transcriptional regulator, LysR family</fullName>
    </submittedName>
</protein>
<comment type="similarity">
    <text evidence="1">Belongs to the LysR transcriptional regulatory family.</text>
</comment>
<dbReference type="InterPro" id="IPR036390">
    <property type="entry name" value="WH_DNA-bd_sf"/>
</dbReference>
<evidence type="ECO:0000259" key="5">
    <source>
        <dbReference type="PROSITE" id="PS50931"/>
    </source>
</evidence>
<accession>F6DAR5</accession>
<keyword evidence="7" id="KW-1185">Reference proteome</keyword>
<dbReference type="Proteomes" id="UP000009232">
    <property type="component" value="Chromosome"/>
</dbReference>
<name>F6DAR5_THICA</name>
<dbReference type="Gene3D" id="3.40.190.10">
    <property type="entry name" value="Periplasmic binding protein-like II"/>
    <property type="match status" value="2"/>
</dbReference>
<dbReference type="SUPFAM" id="SSF53850">
    <property type="entry name" value="Periplasmic binding protein-like II"/>
    <property type="match status" value="1"/>
</dbReference>
<dbReference type="STRING" id="717773.Thicy_0384"/>
<dbReference type="PANTHER" id="PTHR30126:SF25">
    <property type="entry name" value="HTH-TYPE TRANSCRIPTIONAL REGULATOR METR"/>
    <property type="match status" value="1"/>
</dbReference>
<dbReference type="PANTHER" id="PTHR30126">
    <property type="entry name" value="HTH-TYPE TRANSCRIPTIONAL REGULATOR"/>
    <property type="match status" value="1"/>
</dbReference>
<evidence type="ECO:0000313" key="7">
    <source>
        <dbReference type="Proteomes" id="UP000009232"/>
    </source>
</evidence>
<keyword evidence="4" id="KW-0804">Transcription</keyword>
<dbReference type="KEGG" id="tcy:Thicy_0384"/>
<evidence type="ECO:0000256" key="1">
    <source>
        <dbReference type="ARBA" id="ARBA00009437"/>
    </source>
</evidence>
<dbReference type="EMBL" id="CP002776">
    <property type="protein sequence ID" value="AEG31158.1"/>
    <property type="molecule type" value="Genomic_DNA"/>
</dbReference>
<dbReference type="PROSITE" id="PS50931">
    <property type="entry name" value="HTH_LYSR"/>
    <property type="match status" value="1"/>
</dbReference>
<dbReference type="Gene3D" id="1.10.10.10">
    <property type="entry name" value="Winged helix-like DNA-binding domain superfamily/Winged helix DNA-binding domain"/>
    <property type="match status" value="1"/>
</dbReference>
<keyword evidence="3" id="KW-0238">DNA-binding</keyword>
<evidence type="ECO:0000256" key="4">
    <source>
        <dbReference type="ARBA" id="ARBA00023163"/>
    </source>
</evidence>
<keyword evidence="2" id="KW-0805">Transcription regulation</keyword>
<dbReference type="FunFam" id="1.10.10.10:FF:000001">
    <property type="entry name" value="LysR family transcriptional regulator"/>
    <property type="match status" value="1"/>
</dbReference>
<reference evidence="6 7" key="1">
    <citation type="submission" date="2011-05" db="EMBL/GenBank/DDBJ databases">
        <title>Complete sequence of Thioalkalimicrobium cyclicum ALM1.</title>
        <authorList>
            <consortium name="US DOE Joint Genome Institute"/>
            <person name="Lucas S."/>
            <person name="Han J."/>
            <person name="Lapidus A."/>
            <person name="Cheng J.-F."/>
            <person name="Goodwin L."/>
            <person name="Pitluck S."/>
            <person name="Peters L."/>
            <person name="Mikhailova N."/>
            <person name="Davenport K."/>
            <person name="Han C."/>
            <person name="Tapia R."/>
            <person name="Land M."/>
            <person name="Hauser L."/>
            <person name="Kyrpides N."/>
            <person name="Ivanova N."/>
            <person name="Pagani I."/>
            <person name="Kappler U."/>
            <person name="Woyke T."/>
        </authorList>
    </citation>
    <scope>NUCLEOTIDE SEQUENCE [LARGE SCALE GENOMIC DNA]</scope>
    <source>
        <strain evidence="7">DSM 14477 / JCM 11371 / ALM1</strain>
    </source>
</reference>
<dbReference type="InterPro" id="IPR000847">
    <property type="entry name" value="LysR_HTH_N"/>
</dbReference>
<sequence length="302" mass="34698">MLEIKHLKTLDTLAKHGNLVKTADALFMTQSALSHQIKQLEDSLELKLFERKSQPLQFTPAGKLLLQLAQQVLPQLQQTENQLKGLAIGEQGRLKIGVECHTCFEWLLPLLRPYQAQWPNVDVDIAGRLSNLALPSLLKHELDLVITSDPFEHEALRFDPLFSYEIQLVLPANHRLNTASNNQAWLQPQDLTNETLICYPVSEDKLDIFRQFLTPHNLRPKATEYTDMTLMMLHRVESGRGVCALPKWLLDTQDDFKHLPRKRLGQHGLWSTLYAATHTATNAQQTPYIQDFIDRIKQTMRQ</sequence>
<dbReference type="GO" id="GO:0003700">
    <property type="term" value="F:DNA-binding transcription factor activity"/>
    <property type="evidence" value="ECO:0007669"/>
    <property type="project" value="InterPro"/>
</dbReference>
<dbReference type="RefSeq" id="WP_013834939.1">
    <property type="nucleotide sequence ID" value="NC_015581.1"/>
</dbReference>
<proteinExistence type="inferred from homology"/>
<feature type="domain" description="HTH lysR-type" evidence="5">
    <location>
        <begin position="2"/>
        <end position="59"/>
    </location>
</feature>
<dbReference type="SUPFAM" id="SSF46785">
    <property type="entry name" value="Winged helix' DNA-binding domain"/>
    <property type="match status" value="1"/>
</dbReference>
<dbReference type="InterPro" id="IPR036388">
    <property type="entry name" value="WH-like_DNA-bd_sf"/>
</dbReference>
<evidence type="ECO:0000256" key="2">
    <source>
        <dbReference type="ARBA" id="ARBA00023015"/>
    </source>
</evidence>
<dbReference type="OrthoDB" id="155872at2"/>
<dbReference type="PRINTS" id="PR00039">
    <property type="entry name" value="HTHLYSR"/>
</dbReference>
<gene>
    <name evidence="6" type="ordered locus">Thicy_0384</name>
</gene>
<evidence type="ECO:0000256" key="3">
    <source>
        <dbReference type="ARBA" id="ARBA00023125"/>
    </source>
</evidence>
<dbReference type="GO" id="GO:0000976">
    <property type="term" value="F:transcription cis-regulatory region binding"/>
    <property type="evidence" value="ECO:0007669"/>
    <property type="project" value="TreeGrafter"/>
</dbReference>
<dbReference type="Pfam" id="PF03466">
    <property type="entry name" value="LysR_substrate"/>
    <property type="match status" value="1"/>
</dbReference>